<gene>
    <name evidence="4" type="ORF">IQ247_14090</name>
</gene>
<dbReference type="PANTHER" id="PTHR44858:SF1">
    <property type="entry name" value="UDP-N-ACETYLGLUCOSAMINE--PEPTIDE N-ACETYLGLUCOSAMINYLTRANSFERASE SPINDLY-RELATED"/>
    <property type="match status" value="1"/>
</dbReference>
<name>A0A8J7F2N8_9CYAN</name>
<accession>A0A8J7F2N8</accession>
<evidence type="ECO:0000313" key="4">
    <source>
        <dbReference type="EMBL" id="MBE9213782.1"/>
    </source>
</evidence>
<dbReference type="EMBL" id="JADEWL010000041">
    <property type="protein sequence ID" value="MBE9213782.1"/>
    <property type="molecule type" value="Genomic_DNA"/>
</dbReference>
<dbReference type="PROSITE" id="PS50005">
    <property type="entry name" value="TPR"/>
    <property type="match status" value="2"/>
</dbReference>
<dbReference type="AlphaFoldDB" id="A0A8J7F2N8"/>
<keyword evidence="1" id="KW-0677">Repeat</keyword>
<organism evidence="4 5">
    <name type="scientific">Plectonema cf. radiosum LEGE 06105</name>
    <dbReference type="NCBI Taxonomy" id="945769"/>
    <lineage>
        <taxon>Bacteria</taxon>
        <taxon>Bacillati</taxon>
        <taxon>Cyanobacteriota</taxon>
        <taxon>Cyanophyceae</taxon>
        <taxon>Oscillatoriophycideae</taxon>
        <taxon>Oscillatoriales</taxon>
        <taxon>Microcoleaceae</taxon>
        <taxon>Plectonema</taxon>
    </lineage>
</organism>
<dbReference type="RefSeq" id="WP_193920975.1">
    <property type="nucleotide sequence ID" value="NZ_JADEWL010000041.1"/>
</dbReference>
<keyword evidence="2 3" id="KW-0802">TPR repeat</keyword>
<dbReference type="Proteomes" id="UP000620559">
    <property type="component" value="Unassembled WGS sequence"/>
</dbReference>
<dbReference type="PANTHER" id="PTHR44858">
    <property type="entry name" value="TETRATRICOPEPTIDE REPEAT PROTEIN 6"/>
    <property type="match status" value="1"/>
</dbReference>
<protein>
    <submittedName>
        <fullName evidence="4">Tetratricopeptide repeat protein</fullName>
    </submittedName>
</protein>
<proteinExistence type="predicted"/>
<comment type="caution">
    <text evidence="4">The sequence shown here is derived from an EMBL/GenBank/DDBJ whole genome shotgun (WGS) entry which is preliminary data.</text>
</comment>
<dbReference type="Pfam" id="PF13432">
    <property type="entry name" value="TPR_16"/>
    <property type="match status" value="1"/>
</dbReference>
<feature type="repeat" description="TPR" evidence="3">
    <location>
        <begin position="85"/>
        <end position="118"/>
    </location>
</feature>
<keyword evidence="5" id="KW-1185">Reference proteome</keyword>
<evidence type="ECO:0000256" key="2">
    <source>
        <dbReference type="ARBA" id="ARBA00022803"/>
    </source>
</evidence>
<evidence type="ECO:0000256" key="1">
    <source>
        <dbReference type="ARBA" id="ARBA00022737"/>
    </source>
</evidence>
<dbReference type="Gene3D" id="1.25.40.10">
    <property type="entry name" value="Tetratricopeptide repeat domain"/>
    <property type="match status" value="2"/>
</dbReference>
<sequence>MKFPFSIPSVLTHTSSILLLSFSLPLITPILASNNPDECRTPKPPQLNTVDDFISMGLFQMECEKDSQAAISSYTQAIQLNPQVVAPYYQRANAYFKIGNYKAAVKDYTEVINKNAGRSGSGDVAYWNRARAYEKLGEKQKAISDLTEYIRDSGSSAGAETYFYRANLYRDLGDKNNAIQDYKAADKILREDFNMVFAISGIDPMYQEMIDKVRTELSQLGVSVPEPDLATAKILKSIAEIEVERALNLAKFKLQNPLIRKFDAQLQDLYKQLENTQAQPLEGIEKGIISNTARIKIERLKVARSQLTTKYNPTHPEIVLINSQIKQLEALISRNRM</sequence>
<dbReference type="InterPro" id="IPR011990">
    <property type="entry name" value="TPR-like_helical_dom_sf"/>
</dbReference>
<dbReference type="SUPFAM" id="SSF48452">
    <property type="entry name" value="TPR-like"/>
    <property type="match status" value="1"/>
</dbReference>
<dbReference type="Pfam" id="PF13181">
    <property type="entry name" value="TPR_8"/>
    <property type="match status" value="1"/>
</dbReference>
<dbReference type="SMART" id="SM00028">
    <property type="entry name" value="TPR"/>
    <property type="match status" value="4"/>
</dbReference>
<dbReference type="GO" id="GO:0046813">
    <property type="term" value="P:receptor-mediated virion attachment to host cell"/>
    <property type="evidence" value="ECO:0007669"/>
    <property type="project" value="TreeGrafter"/>
</dbReference>
<reference evidence="4" key="1">
    <citation type="submission" date="2020-10" db="EMBL/GenBank/DDBJ databases">
        <authorList>
            <person name="Castelo-Branco R."/>
            <person name="Eusebio N."/>
            <person name="Adriana R."/>
            <person name="Vieira A."/>
            <person name="Brugerolle De Fraissinette N."/>
            <person name="Rezende De Castro R."/>
            <person name="Schneider M.P."/>
            <person name="Vasconcelos V."/>
            <person name="Leao P.N."/>
        </authorList>
    </citation>
    <scope>NUCLEOTIDE SEQUENCE</scope>
    <source>
        <strain evidence="4">LEGE 06105</strain>
    </source>
</reference>
<dbReference type="InterPro" id="IPR019734">
    <property type="entry name" value="TPR_rpt"/>
</dbReference>
<feature type="repeat" description="TPR" evidence="3">
    <location>
        <begin position="159"/>
        <end position="192"/>
    </location>
</feature>
<dbReference type="GO" id="GO:0009279">
    <property type="term" value="C:cell outer membrane"/>
    <property type="evidence" value="ECO:0007669"/>
    <property type="project" value="TreeGrafter"/>
</dbReference>
<dbReference type="InterPro" id="IPR050498">
    <property type="entry name" value="Ycf3"/>
</dbReference>
<evidence type="ECO:0000256" key="3">
    <source>
        <dbReference type="PROSITE-ProRule" id="PRU00339"/>
    </source>
</evidence>
<evidence type="ECO:0000313" key="5">
    <source>
        <dbReference type="Proteomes" id="UP000620559"/>
    </source>
</evidence>